<dbReference type="Proteomes" id="UP000683360">
    <property type="component" value="Unassembled WGS sequence"/>
</dbReference>
<evidence type="ECO:0000256" key="2">
    <source>
        <dbReference type="ARBA" id="ARBA00007089"/>
    </source>
</evidence>
<organism evidence="7 8">
    <name type="scientific">Mytilus edulis</name>
    <name type="common">Blue mussel</name>
    <dbReference type="NCBI Taxonomy" id="6550"/>
    <lineage>
        <taxon>Eukaryota</taxon>
        <taxon>Metazoa</taxon>
        <taxon>Spiralia</taxon>
        <taxon>Lophotrochozoa</taxon>
        <taxon>Mollusca</taxon>
        <taxon>Bivalvia</taxon>
        <taxon>Autobranchia</taxon>
        <taxon>Pteriomorphia</taxon>
        <taxon>Mytilida</taxon>
        <taxon>Mytiloidea</taxon>
        <taxon>Mytilidae</taxon>
        <taxon>Mytilinae</taxon>
        <taxon>Mytilus</taxon>
    </lineage>
</organism>
<dbReference type="PIRSF" id="PIRSF005378">
    <property type="entry name" value="RNA3'_term_phos_cycl_euk"/>
    <property type="match status" value="1"/>
</dbReference>
<feature type="domain" description="RNA 3'-terminal phosphate cyclase insert" evidence="6">
    <location>
        <begin position="181"/>
        <end position="284"/>
    </location>
</feature>
<dbReference type="Gene3D" id="3.30.360.20">
    <property type="entry name" value="RNA 3'-terminal phosphate cyclase, insert domain"/>
    <property type="match status" value="1"/>
</dbReference>
<dbReference type="InterPro" id="IPR036553">
    <property type="entry name" value="RPTC_insert"/>
</dbReference>
<dbReference type="Pfam" id="PF01137">
    <property type="entry name" value="RTC"/>
    <property type="match status" value="1"/>
</dbReference>
<evidence type="ECO:0000256" key="1">
    <source>
        <dbReference type="ARBA" id="ARBA00004604"/>
    </source>
</evidence>
<dbReference type="PANTHER" id="PTHR11096:SF1">
    <property type="entry name" value="RNA 3'-TERMINAL PHOSPHATE CYCLASE-LIKE PROTEIN"/>
    <property type="match status" value="1"/>
</dbReference>
<dbReference type="InterPro" id="IPR037136">
    <property type="entry name" value="RNA3'_phos_cyclase_dom_sf"/>
</dbReference>
<feature type="domain" description="RNA 3'-terminal phosphate cyclase" evidence="5">
    <location>
        <begin position="7"/>
        <end position="338"/>
    </location>
</feature>
<comment type="similarity">
    <text evidence="2">Belongs to the RNA 3'-terminal cyclase family. Type 2 subfamily.</text>
</comment>
<dbReference type="CDD" id="cd00875">
    <property type="entry name" value="RNA_Cyclase_Class_I"/>
    <property type="match status" value="1"/>
</dbReference>
<evidence type="ECO:0000256" key="4">
    <source>
        <dbReference type="ARBA" id="ARBA00023242"/>
    </source>
</evidence>
<dbReference type="InterPro" id="IPR023797">
    <property type="entry name" value="RNA3'_phos_cyclase_dom"/>
</dbReference>
<proteinExistence type="inferred from homology"/>
<dbReference type="InterPro" id="IPR000228">
    <property type="entry name" value="RNA3'_term_phos_cyc"/>
</dbReference>
<dbReference type="GO" id="GO:0005730">
    <property type="term" value="C:nucleolus"/>
    <property type="evidence" value="ECO:0007669"/>
    <property type="project" value="UniProtKB-SubCell"/>
</dbReference>
<dbReference type="EMBL" id="CAJPWZ010001076">
    <property type="protein sequence ID" value="CAG2207461.1"/>
    <property type="molecule type" value="Genomic_DNA"/>
</dbReference>
<dbReference type="GO" id="GO:0004521">
    <property type="term" value="F:RNA endonuclease activity"/>
    <property type="evidence" value="ECO:0007669"/>
    <property type="project" value="TreeGrafter"/>
</dbReference>
<dbReference type="Pfam" id="PF05189">
    <property type="entry name" value="RTC_insert"/>
    <property type="match status" value="1"/>
</dbReference>
<dbReference type="FunFam" id="3.30.360.20:FF:000001">
    <property type="entry name" value="RNA terminal phosphate cyclase-like 1"/>
    <property type="match status" value="1"/>
</dbReference>
<dbReference type="Gene3D" id="3.65.10.20">
    <property type="entry name" value="RNA 3'-terminal phosphate cyclase domain"/>
    <property type="match status" value="1"/>
</dbReference>
<dbReference type="PANTHER" id="PTHR11096">
    <property type="entry name" value="RNA 3' TERMINAL PHOSPHATE CYCLASE"/>
    <property type="match status" value="1"/>
</dbReference>
<dbReference type="OrthoDB" id="1911237at2759"/>
<accession>A0A8S3RL90</accession>
<dbReference type="InterPro" id="IPR013792">
    <property type="entry name" value="RNA3'P_cycl/enolpyr_Trfase_a/b"/>
</dbReference>
<keyword evidence="8" id="KW-1185">Reference proteome</keyword>
<dbReference type="NCBIfam" id="TIGR03400">
    <property type="entry name" value="18S_RNA_Rcl1p"/>
    <property type="match status" value="1"/>
</dbReference>
<reference evidence="7" key="1">
    <citation type="submission" date="2021-03" db="EMBL/GenBank/DDBJ databases">
        <authorList>
            <person name="Bekaert M."/>
        </authorList>
    </citation>
    <scope>NUCLEOTIDE SEQUENCE</scope>
</reference>
<name>A0A8S3RL90_MYTED</name>
<dbReference type="PROSITE" id="PS01287">
    <property type="entry name" value="RTC"/>
    <property type="match status" value="1"/>
</dbReference>
<gene>
    <name evidence="7" type="ORF">MEDL_21770</name>
</gene>
<dbReference type="GO" id="GO:0000479">
    <property type="term" value="P:endonucleolytic cleavage of tricistronic rRNA transcript (SSU-rRNA, 5.8S rRNA, LSU-rRNA)"/>
    <property type="evidence" value="ECO:0007669"/>
    <property type="project" value="TreeGrafter"/>
</dbReference>
<dbReference type="AlphaFoldDB" id="A0A8S3RL90"/>
<evidence type="ECO:0000259" key="6">
    <source>
        <dbReference type="Pfam" id="PF05189"/>
    </source>
</evidence>
<dbReference type="InterPro" id="IPR016443">
    <property type="entry name" value="RNA3'_term_phos_cyc_type_2"/>
</dbReference>
<evidence type="ECO:0000259" key="5">
    <source>
        <dbReference type="Pfam" id="PF01137"/>
    </source>
</evidence>
<dbReference type="InterPro" id="IPR020719">
    <property type="entry name" value="RNA3'_term_phos_cycl-like_CS"/>
</dbReference>
<comment type="caution">
    <text evidence="7">The sequence shown here is derived from an EMBL/GenBank/DDBJ whole genome shotgun (WGS) entry which is preliminary data.</text>
</comment>
<sequence length="410" mass="45501">MAKNTLTYEGCNYMRQRIILATLSGKSVKIKKIRARDDDPGLKEFEASFIRLVDKVTNGSKVVISETGTSLLYQPGILIGGKIEHDCNPQRGIGYFLEGLICLAPFTKTPLRATLRGVTNDQTDPSVDLIKLSTLPVLKRFLGTDEFLELKIVKRGAAPEGGGEIFFTCPCRQKLRPLQYTDPGKIKRIRGVAWSVRVSPVTNNRIIEAARSILNKFIPDIYIYTDHYKGSHSGKSPGYGITLVAETLNGTFLTAEVVSNPKGSGPSVPEDVGINGAKLLLEEIYRGGCVDSNNQALTALFMVLGQQDVSKVQIGELSPYMIQFLKHIRDFFQVMFKIETEKKTEENEDLQLGGDKLILTCVGVGYANVIIVDISEGWNSCGLNFGKYCYLHIFCNTTFWNNLKPIHFTN</sequence>
<dbReference type="SUPFAM" id="SSF55205">
    <property type="entry name" value="EPT/RTPC-like"/>
    <property type="match status" value="1"/>
</dbReference>
<comment type="subcellular location">
    <subcellularLocation>
        <location evidence="1">Nucleus</location>
        <location evidence="1">Nucleolus</location>
    </subcellularLocation>
</comment>
<keyword evidence="3" id="KW-0690">Ribosome biogenesis</keyword>
<dbReference type="InterPro" id="IPR013791">
    <property type="entry name" value="RNA3'-term_phos_cycl_insert"/>
</dbReference>
<protein>
    <submittedName>
        <fullName evidence="7">RCL1</fullName>
    </submittedName>
</protein>
<evidence type="ECO:0000313" key="8">
    <source>
        <dbReference type="Proteomes" id="UP000683360"/>
    </source>
</evidence>
<keyword evidence="4" id="KW-0539">Nucleus</keyword>
<evidence type="ECO:0000256" key="3">
    <source>
        <dbReference type="ARBA" id="ARBA00022517"/>
    </source>
</evidence>
<evidence type="ECO:0000313" key="7">
    <source>
        <dbReference type="EMBL" id="CAG2207461.1"/>
    </source>
</evidence>